<dbReference type="SUPFAM" id="SSF53822">
    <property type="entry name" value="Periplasmic binding protein-like I"/>
    <property type="match status" value="1"/>
</dbReference>
<feature type="chain" id="PRO_5039116019" description="Leucine-binding protein domain-containing protein" evidence="4">
    <location>
        <begin position="19"/>
        <end position="567"/>
    </location>
</feature>
<gene>
    <name evidence="6" type="ORF">D0Z08_20635</name>
</gene>
<name>A0A417XX98_9ACTN</name>
<proteinExistence type="inferred from homology"/>
<evidence type="ECO:0000313" key="6">
    <source>
        <dbReference type="EMBL" id="RHW25108.1"/>
    </source>
</evidence>
<dbReference type="PANTHER" id="PTHR30483">
    <property type="entry name" value="LEUCINE-SPECIFIC-BINDING PROTEIN"/>
    <property type="match status" value="1"/>
</dbReference>
<dbReference type="AlphaFoldDB" id="A0A417XX98"/>
<evidence type="ECO:0000313" key="7">
    <source>
        <dbReference type="Proteomes" id="UP000283644"/>
    </source>
</evidence>
<evidence type="ECO:0000256" key="1">
    <source>
        <dbReference type="ARBA" id="ARBA00010062"/>
    </source>
</evidence>
<reference evidence="6 7" key="1">
    <citation type="submission" date="2018-09" db="EMBL/GenBank/DDBJ databases">
        <title>Genome sequencing of Nocardioides immobilis CCTCC AB 2017083 for comparison to Nocardioides silvaticus.</title>
        <authorList>
            <person name="Li C."/>
            <person name="Wang G."/>
        </authorList>
    </citation>
    <scope>NUCLEOTIDE SEQUENCE [LARGE SCALE GENOMIC DNA]</scope>
    <source>
        <strain evidence="6 7">CCTCC AB 2017083</strain>
    </source>
</reference>
<dbReference type="InterPro" id="IPR028082">
    <property type="entry name" value="Peripla_BP_I"/>
</dbReference>
<dbReference type="InterPro" id="IPR051010">
    <property type="entry name" value="BCAA_transport"/>
</dbReference>
<dbReference type="RefSeq" id="WP_118927156.1">
    <property type="nucleotide sequence ID" value="NZ_QXGH01000026.1"/>
</dbReference>
<evidence type="ECO:0000256" key="3">
    <source>
        <dbReference type="SAM" id="MobiDB-lite"/>
    </source>
</evidence>
<comment type="similarity">
    <text evidence="1">Belongs to the leucine-binding protein family.</text>
</comment>
<feature type="domain" description="Leucine-binding protein" evidence="5">
    <location>
        <begin position="41"/>
        <end position="365"/>
    </location>
</feature>
<accession>A0A417XX98</accession>
<dbReference type="EMBL" id="QXGH01000026">
    <property type="protein sequence ID" value="RHW25108.1"/>
    <property type="molecule type" value="Genomic_DNA"/>
</dbReference>
<sequence length="567" mass="60363">MSRLVAGVIGVVAASVLAACGSDDAAEPPEDRGELTIYSSLPLQGDSKPQSEDIVRAFELALEEREGRAGGYDINYVSLDDADPELGFWTPELAAANAWQAGKDPTTIAYLGDFNSGASAASVPILNNAGILQVSPSNTYLGLTRAAEPEEPDVYYPSGERTYARVVPADHVQAGALVAEMTTRECTDVFIVHHDEIYGLGLADAVEASAAEAGIDILGRTSLGARTSDEVVAAEPDCLLFAGLTQDGATEIANDLGQALPELRMFFPDGCAELAFAEAIDEEIQVRVFITNPTLDKLSYPEAGQRFYRDFSELHGRDPEPFAIYGYEAMSLVLDAIDRAGDAAAADESGRAAVVDAVFATTDRESVLGTYSIDAYGDTTLTAYGGYAVVEGEIAFDHVIEPAVIEPTTGPEITDPPDPPTESAVPEESEEPGAVSPIEGTWKGGEVTEDMVAAEWGRRAARFVFEANDAEEHLASTLELHGSTWQALVSVDGGPEQPAQGGTFSVEGDRIFFEETGYASYEYRYSLEGETLRITLVRSDAEPAAPGIPDDVFQYAHIEAAPFEKVG</sequence>
<dbReference type="InterPro" id="IPR028081">
    <property type="entry name" value="Leu-bd"/>
</dbReference>
<keyword evidence="2 4" id="KW-0732">Signal</keyword>
<dbReference type="Pfam" id="PF13458">
    <property type="entry name" value="Peripla_BP_6"/>
    <property type="match status" value="1"/>
</dbReference>
<dbReference type="Proteomes" id="UP000283644">
    <property type="component" value="Unassembled WGS sequence"/>
</dbReference>
<keyword evidence="7" id="KW-1185">Reference proteome</keyword>
<evidence type="ECO:0000256" key="4">
    <source>
        <dbReference type="SAM" id="SignalP"/>
    </source>
</evidence>
<comment type="caution">
    <text evidence="6">The sequence shown here is derived from an EMBL/GenBank/DDBJ whole genome shotgun (WGS) entry which is preliminary data.</text>
</comment>
<dbReference type="CDD" id="cd06342">
    <property type="entry name" value="PBP1_ABC_LIVBP-like"/>
    <property type="match status" value="1"/>
</dbReference>
<organism evidence="6 7">
    <name type="scientific">Nocardioides immobilis</name>
    <dbReference type="NCBI Taxonomy" id="2049295"/>
    <lineage>
        <taxon>Bacteria</taxon>
        <taxon>Bacillati</taxon>
        <taxon>Actinomycetota</taxon>
        <taxon>Actinomycetes</taxon>
        <taxon>Propionibacteriales</taxon>
        <taxon>Nocardioidaceae</taxon>
        <taxon>Nocardioides</taxon>
    </lineage>
</organism>
<dbReference type="PROSITE" id="PS51257">
    <property type="entry name" value="PROKAR_LIPOPROTEIN"/>
    <property type="match status" value="1"/>
</dbReference>
<feature type="region of interest" description="Disordered" evidence="3">
    <location>
        <begin position="407"/>
        <end position="442"/>
    </location>
</feature>
<evidence type="ECO:0000259" key="5">
    <source>
        <dbReference type="Pfam" id="PF13458"/>
    </source>
</evidence>
<evidence type="ECO:0000256" key="2">
    <source>
        <dbReference type="ARBA" id="ARBA00022729"/>
    </source>
</evidence>
<feature type="signal peptide" evidence="4">
    <location>
        <begin position="1"/>
        <end position="18"/>
    </location>
</feature>
<protein>
    <recommendedName>
        <fullName evidence="5">Leucine-binding protein domain-containing protein</fullName>
    </recommendedName>
</protein>
<dbReference type="PANTHER" id="PTHR30483:SF6">
    <property type="entry name" value="PERIPLASMIC BINDING PROTEIN OF ABC TRANSPORTER FOR NATURAL AMINO ACIDS"/>
    <property type="match status" value="1"/>
</dbReference>
<dbReference type="OrthoDB" id="9772589at2"/>
<dbReference type="Gene3D" id="3.40.50.2300">
    <property type="match status" value="2"/>
</dbReference>